<dbReference type="SMART" id="SM00267">
    <property type="entry name" value="GGDEF"/>
    <property type="match status" value="1"/>
</dbReference>
<feature type="transmembrane region" description="Helical" evidence="4">
    <location>
        <begin position="31"/>
        <end position="47"/>
    </location>
</feature>
<evidence type="ECO:0000256" key="4">
    <source>
        <dbReference type="SAM" id="Phobius"/>
    </source>
</evidence>
<keyword evidence="7" id="KW-1185">Reference proteome</keyword>
<feature type="domain" description="GGDEF" evidence="5">
    <location>
        <begin position="157"/>
        <end position="285"/>
    </location>
</feature>
<dbReference type="Proteomes" id="UP001056619">
    <property type="component" value="Chromosome"/>
</dbReference>
<dbReference type="InterPro" id="IPR050469">
    <property type="entry name" value="Diguanylate_Cyclase"/>
</dbReference>
<dbReference type="PANTHER" id="PTHR45138">
    <property type="entry name" value="REGULATORY COMPONENTS OF SENSORY TRANSDUCTION SYSTEM"/>
    <property type="match status" value="1"/>
</dbReference>
<gene>
    <name evidence="6" type="ORF">NCF85_01155</name>
</gene>
<dbReference type="InterPro" id="IPR043128">
    <property type="entry name" value="Rev_trsase/Diguanyl_cyclase"/>
</dbReference>
<reference evidence="6 7" key="1">
    <citation type="submission" date="2022-06" db="EMBL/GenBank/DDBJ databases">
        <authorList>
            <person name="Liu G."/>
        </authorList>
    </citation>
    <scope>NUCLEOTIDE SEQUENCE [LARGE SCALE GENOMIC DNA]</scope>
    <source>
        <strain evidence="6 7">E4</strain>
    </source>
</reference>
<proteinExistence type="predicted"/>
<feature type="region of interest" description="Disordered" evidence="3">
    <location>
        <begin position="281"/>
        <end position="301"/>
    </location>
</feature>
<evidence type="ECO:0000256" key="2">
    <source>
        <dbReference type="ARBA" id="ARBA00034247"/>
    </source>
</evidence>
<evidence type="ECO:0000313" key="6">
    <source>
        <dbReference type="EMBL" id="USA61620.1"/>
    </source>
</evidence>
<evidence type="ECO:0000256" key="3">
    <source>
        <dbReference type="SAM" id="MobiDB-lite"/>
    </source>
</evidence>
<keyword evidence="4" id="KW-1133">Transmembrane helix</keyword>
<sequence length="301" mass="32517">MRLGQRDKSYNFDSDPSGAVRSRGLLSQAHLGYGLLAGQILLAPALIAAPPSASAQCGYLLFTAFACWHFCKPISHLIILSACATLLISAWVHDMPREAYLLAPMMLVAGVGVSRARSGFSDAEKAANIDKLTGALTPRGFEKMLRTELAKAKSDDRTTALIFLDLDHFKSINDRYGHSRGDEVLRHVVTALRSVLREKDHVARIGGDEFLVFLQVANDPARPESVQSSLVGAIETLPWGVSTSAGGIVIPPDNYPDPGSLIRLADNLMYDVKRSGRGRLDMQHLPTTDPGCLSAASPQLN</sequence>
<keyword evidence="4" id="KW-0812">Transmembrane</keyword>
<organism evidence="6 7">
    <name type="scientific">Qipengyuania citrea</name>
    <dbReference type="NCBI Taxonomy" id="225971"/>
    <lineage>
        <taxon>Bacteria</taxon>
        <taxon>Pseudomonadati</taxon>
        <taxon>Pseudomonadota</taxon>
        <taxon>Alphaproteobacteria</taxon>
        <taxon>Sphingomonadales</taxon>
        <taxon>Erythrobacteraceae</taxon>
        <taxon>Qipengyuania</taxon>
    </lineage>
</organism>
<protein>
    <recommendedName>
        <fullName evidence="1">diguanylate cyclase</fullName>
        <ecNumber evidence="1">2.7.7.65</ecNumber>
    </recommendedName>
</protein>
<name>A0ABY4U697_9SPHN</name>
<evidence type="ECO:0000256" key="1">
    <source>
        <dbReference type="ARBA" id="ARBA00012528"/>
    </source>
</evidence>
<dbReference type="SUPFAM" id="SSF55073">
    <property type="entry name" value="Nucleotide cyclase"/>
    <property type="match status" value="1"/>
</dbReference>
<feature type="transmembrane region" description="Helical" evidence="4">
    <location>
        <begin position="99"/>
        <end position="116"/>
    </location>
</feature>
<dbReference type="Gene3D" id="3.30.70.270">
    <property type="match status" value="1"/>
</dbReference>
<keyword evidence="4" id="KW-0472">Membrane</keyword>
<dbReference type="EC" id="2.7.7.65" evidence="1"/>
<dbReference type="CDD" id="cd01949">
    <property type="entry name" value="GGDEF"/>
    <property type="match status" value="1"/>
</dbReference>
<dbReference type="InterPro" id="IPR029787">
    <property type="entry name" value="Nucleotide_cyclase"/>
</dbReference>
<evidence type="ECO:0000259" key="5">
    <source>
        <dbReference type="PROSITE" id="PS50887"/>
    </source>
</evidence>
<evidence type="ECO:0000313" key="7">
    <source>
        <dbReference type="Proteomes" id="UP001056619"/>
    </source>
</evidence>
<feature type="transmembrane region" description="Helical" evidence="4">
    <location>
        <begin position="77"/>
        <end position="93"/>
    </location>
</feature>
<dbReference type="Pfam" id="PF00990">
    <property type="entry name" value="GGDEF"/>
    <property type="match status" value="1"/>
</dbReference>
<accession>A0ABY4U697</accession>
<dbReference type="RefSeq" id="WP_301642226.1">
    <property type="nucleotide sequence ID" value="NZ_CP098494.1"/>
</dbReference>
<comment type="catalytic activity">
    <reaction evidence="2">
        <text>2 GTP = 3',3'-c-di-GMP + 2 diphosphate</text>
        <dbReference type="Rhea" id="RHEA:24898"/>
        <dbReference type="ChEBI" id="CHEBI:33019"/>
        <dbReference type="ChEBI" id="CHEBI:37565"/>
        <dbReference type="ChEBI" id="CHEBI:58805"/>
        <dbReference type="EC" id="2.7.7.65"/>
    </reaction>
</comment>
<dbReference type="NCBIfam" id="TIGR00254">
    <property type="entry name" value="GGDEF"/>
    <property type="match status" value="1"/>
</dbReference>
<dbReference type="EMBL" id="CP098494">
    <property type="protein sequence ID" value="USA61620.1"/>
    <property type="molecule type" value="Genomic_DNA"/>
</dbReference>
<dbReference type="InterPro" id="IPR000160">
    <property type="entry name" value="GGDEF_dom"/>
</dbReference>
<dbReference type="PROSITE" id="PS50887">
    <property type="entry name" value="GGDEF"/>
    <property type="match status" value="1"/>
</dbReference>
<dbReference type="PANTHER" id="PTHR45138:SF9">
    <property type="entry name" value="DIGUANYLATE CYCLASE DGCM-RELATED"/>
    <property type="match status" value="1"/>
</dbReference>